<dbReference type="SMART" id="SM00185">
    <property type="entry name" value="ARM"/>
    <property type="match status" value="2"/>
</dbReference>
<dbReference type="EMBL" id="JALJOT010000012">
    <property type="protein sequence ID" value="KAK9904968.1"/>
    <property type="molecule type" value="Genomic_DNA"/>
</dbReference>
<dbReference type="InterPro" id="IPR000225">
    <property type="entry name" value="Armadillo"/>
</dbReference>
<dbReference type="Gene3D" id="1.25.10.10">
    <property type="entry name" value="Leucine-rich Repeat Variant"/>
    <property type="match status" value="2"/>
</dbReference>
<keyword evidence="1" id="KW-0833">Ubl conjugation pathway</keyword>
<evidence type="ECO:0000256" key="1">
    <source>
        <dbReference type="ARBA" id="ARBA00022786"/>
    </source>
</evidence>
<sequence>MRSVLTSAQDVLRRMHGIEAAVDLLLVDPRPVPRGAATQLLAALAEDNSCNAAAIERCNGVQALLDTLRRSEAGDHDTAVSVAALAALGRLAQQSNHSRNAVRLAGGVPLIIRVLADCSSRLLVAGEAAACLGAVAIDNLENQVSIGEEGAVQPLITAAEAASGCRRLRLRFLSALRSISSLHPDNRMRIEEVGGRALLQEIMQLGEPQGRRSNGRGRTSPAELLSASIIGILAYETWRELYAHLRALFA</sequence>
<gene>
    <name evidence="2" type="ORF">WJX75_006636</name>
</gene>
<organism evidence="2 3">
    <name type="scientific">Coccomyxa subellipsoidea</name>
    <dbReference type="NCBI Taxonomy" id="248742"/>
    <lineage>
        <taxon>Eukaryota</taxon>
        <taxon>Viridiplantae</taxon>
        <taxon>Chlorophyta</taxon>
        <taxon>core chlorophytes</taxon>
        <taxon>Trebouxiophyceae</taxon>
        <taxon>Trebouxiophyceae incertae sedis</taxon>
        <taxon>Coccomyxaceae</taxon>
        <taxon>Coccomyxa</taxon>
    </lineage>
</organism>
<dbReference type="PANTHER" id="PTHR23315">
    <property type="entry name" value="U BOX DOMAIN-CONTAINING"/>
    <property type="match status" value="1"/>
</dbReference>
<evidence type="ECO:0008006" key="4">
    <source>
        <dbReference type="Google" id="ProtNLM"/>
    </source>
</evidence>
<name>A0ABR2YGN6_9CHLO</name>
<dbReference type="Proteomes" id="UP001491310">
    <property type="component" value="Unassembled WGS sequence"/>
</dbReference>
<dbReference type="PANTHER" id="PTHR23315:SF7">
    <property type="entry name" value="U-BOX DOMAIN-CONTAINING PROTEIN 4"/>
    <property type="match status" value="1"/>
</dbReference>
<dbReference type="InterPro" id="IPR016024">
    <property type="entry name" value="ARM-type_fold"/>
</dbReference>
<comment type="caution">
    <text evidence="2">The sequence shown here is derived from an EMBL/GenBank/DDBJ whole genome shotgun (WGS) entry which is preliminary data.</text>
</comment>
<protein>
    <recommendedName>
        <fullName evidence="4">ARM repeat-containing protein</fullName>
    </recommendedName>
</protein>
<dbReference type="InterPro" id="IPR011989">
    <property type="entry name" value="ARM-like"/>
</dbReference>
<evidence type="ECO:0000313" key="3">
    <source>
        <dbReference type="Proteomes" id="UP001491310"/>
    </source>
</evidence>
<keyword evidence="3" id="KW-1185">Reference proteome</keyword>
<accession>A0ABR2YGN6</accession>
<proteinExistence type="predicted"/>
<evidence type="ECO:0000313" key="2">
    <source>
        <dbReference type="EMBL" id="KAK9904968.1"/>
    </source>
</evidence>
<reference evidence="2 3" key="1">
    <citation type="journal article" date="2024" name="Nat. Commun.">
        <title>Phylogenomics reveals the evolutionary origins of lichenization in chlorophyte algae.</title>
        <authorList>
            <person name="Puginier C."/>
            <person name="Libourel C."/>
            <person name="Otte J."/>
            <person name="Skaloud P."/>
            <person name="Haon M."/>
            <person name="Grisel S."/>
            <person name="Petersen M."/>
            <person name="Berrin J.G."/>
            <person name="Delaux P.M."/>
            <person name="Dal Grande F."/>
            <person name="Keller J."/>
        </authorList>
    </citation>
    <scope>NUCLEOTIDE SEQUENCE [LARGE SCALE GENOMIC DNA]</scope>
    <source>
        <strain evidence="2 3">SAG 216-7</strain>
    </source>
</reference>
<dbReference type="SUPFAM" id="SSF48371">
    <property type="entry name" value="ARM repeat"/>
    <property type="match status" value="1"/>
</dbReference>